<dbReference type="PANTHER" id="PTHR39214">
    <property type="entry name" value="MICROBODY (PEROXISOME) BIOGENESIS PROTEIN PEROXIN 8 (EUROFUNG)"/>
    <property type="match status" value="1"/>
</dbReference>
<protein>
    <recommendedName>
        <fullName evidence="3">Peroxisomal membrane protein Pex17</fullName>
    </recommendedName>
</protein>
<dbReference type="EMBL" id="ML978972">
    <property type="protein sequence ID" value="KAF1927493.1"/>
    <property type="molecule type" value="Genomic_DNA"/>
</dbReference>
<dbReference type="Proteomes" id="UP000800082">
    <property type="component" value="Unassembled WGS sequence"/>
</dbReference>
<gene>
    <name evidence="1" type="ORF">M421DRAFT_93331</name>
</gene>
<dbReference type="GeneID" id="54355774"/>
<reference evidence="1" key="1">
    <citation type="journal article" date="2020" name="Stud. Mycol.">
        <title>101 Dothideomycetes genomes: a test case for predicting lifestyles and emergence of pathogens.</title>
        <authorList>
            <person name="Haridas S."/>
            <person name="Albert R."/>
            <person name="Binder M."/>
            <person name="Bloem J."/>
            <person name="Labutti K."/>
            <person name="Salamov A."/>
            <person name="Andreopoulos B."/>
            <person name="Baker S."/>
            <person name="Barry K."/>
            <person name="Bills G."/>
            <person name="Bluhm B."/>
            <person name="Cannon C."/>
            <person name="Castanera R."/>
            <person name="Culley D."/>
            <person name="Daum C."/>
            <person name="Ezra D."/>
            <person name="Gonzalez J."/>
            <person name="Henrissat B."/>
            <person name="Kuo A."/>
            <person name="Liang C."/>
            <person name="Lipzen A."/>
            <person name="Lutzoni F."/>
            <person name="Magnuson J."/>
            <person name="Mondo S."/>
            <person name="Nolan M."/>
            <person name="Ohm R."/>
            <person name="Pangilinan J."/>
            <person name="Park H.-J."/>
            <person name="Ramirez L."/>
            <person name="Alfaro M."/>
            <person name="Sun H."/>
            <person name="Tritt A."/>
            <person name="Yoshinaga Y."/>
            <person name="Zwiers L.-H."/>
            <person name="Turgeon B."/>
            <person name="Goodwin S."/>
            <person name="Spatafora J."/>
            <person name="Crous P."/>
            <person name="Grigoriev I."/>
        </authorList>
    </citation>
    <scope>NUCLEOTIDE SEQUENCE</scope>
    <source>
        <strain evidence="1">CBS 183.55</strain>
    </source>
</reference>
<dbReference type="PANTHER" id="PTHR39214:SF1">
    <property type="entry name" value="MICROBODY (PEROXISOME) BIOGENESIS PROTEIN PEROXIN 8 (EUROFUNG)"/>
    <property type="match status" value="1"/>
</dbReference>
<evidence type="ECO:0008006" key="3">
    <source>
        <dbReference type="Google" id="ProtNLM"/>
    </source>
</evidence>
<dbReference type="OrthoDB" id="2357318at2759"/>
<dbReference type="Pfam" id="PF26001">
    <property type="entry name" value="Pex8"/>
    <property type="match status" value="1"/>
</dbReference>
<organism evidence="1 2">
    <name type="scientific">Didymella exigua CBS 183.55</name>
    <dbReference type="NCBI Taxonomy" id="1150837"/>
    <lineage>
        <taxon>Eukaryota</taxon>
        <taxon>Fungi</taxon>
        <taxon>Dikarya</taxon>
        <taxon>Ascomycota</taxon>
        <taxon>Pezizomycotina</taxon>
        <taxon>Dothideomycetes</taxon>
        <taxon>Pleosporomycetidae</taxon>
        <taxon>Pleosporales</taxon>
        <taxon>Pleosporineae</taxon>
        <taxon>Didymellaceae</taxon>
        <taxon>Didymella</taxon>
    </lineage>
</organism>
<accession>A0A6A5RJ88</accession>
<evidence type="ECO:0000313" key="1">
    <source>
        <dbReference type="EMBL" id="KAF1927493.1"/>
    </source>
</evidence>
<evidence type="ECO:0000313" key="2">
    <source>
        <dbReference type="Proteomes" id="UP000800082"/>
    </source>
</evidence>
<dbReference type="RefSeq" id="XP_033447745.1">
    <property type="nucleotide sequence ID" value="XM_033598107.1"/>
</dbReference>
<sequence length="722" mass="78544">MPADRLLSTLLRALQVYTDQEDTPRFAYSPPPRQPLQLTIASILGTASSLLTTLGNPHNLSLLTSHLLTAPALWDRPDGVRTSLRLLSVFHTAVTTVITHHNDARFGKAAELLPGQTPVGGGLSLDDWIKAVVAGADDRSRRWKHLIVLGGLLIGIGNLEEQGMDLYWAGGVRRRIEGALVNATNLALVEVRERSEADGLGGQTITLILNHAFGCIDDVERALLDYDLLLPVLIGTAFYSSEGFQSAYFLGGLDLDVRVAQNGKLDWSASSSSYRQVEAILARPLVASMGPLSRLIAHAVENVKSPWIIQTMMDDLASFSRALTTQWRQIKLSDIDSSDEAAHLEEEALHKTTPQLWKLLKAALFATTIILRGVFTRALRDPVLASDAKAPALASQVLLTLRHLYFITSRLGPASFSQYTFVYLTAIDILSTHSVASTKFLSLIAPPHLGTIPSHPLDRTLDLYFLNTSEHFSLILPATVNEDLLVAAAVPYLASLSTSTGLMQNFEAAHSVMLSVLLAPQSAEVTAKHLPFYIDALFSAFPTSLSARQFRLAFKTLMRVTAPPSPLSASHPDLPATLLELVHYRALHAPTTPLPPDAVALALQGSDAPPPALSEQAVLALTLIDALPFLTINLLDEWLPLCAQLLNGIDDREMREVVKARFWEVLVSGEMDAERSGVAVGWWTTTGGRDMVLYGREGFGREEADEVMMSGALPVEGVRSKL</sequence>
<dbReference type="InterPro" id="IPR055334">
    <property type="entry name" value="PEX8-like"/>
</dbReference>
<dbReference type="AlphaFoldDB" id="A0A6A5RJ88"/>
<name>A0A6A5RJ88_9PLEO</name>
<proteinExistence type="predicted"/>
<keyword evidence="2" id="KW-1185">Reference proteome</keyword>